<proteinExistence type="predicted"/>
<sequence length="97" mass="10157">MLKLLGRGMAPAKSTTPTPVIPFAPTDYANLIYWGKPQDEALTTSLALLSDNSGQGNDATQTVEGEKPDIIATGIGSKNAISFDGIDDILRINAIAP</sequence>
<gene>
    <name evidence="1" type="ORF">ENJ46_03110</name>
</gene>
<evidence type="ECO:0000313" key="1">
    <source>
        <dbReference type="EMBL" id="HFB54889.1"/>
    </source>
</evidence>
<protein>
    <submittedName>
        <fullName evidence="1">Uncharacterized protein</fullName>
    </submittedName>
</protein>
<dbReference type="EMBL" id="DRMN01000204">
    <property type="protein sequence ID" value="HFB54889.1"/>
    <property type="molecule type" value="Genomic_DNA"/>
</dbReference>
<accession>A0A7C3FY00</accession>
<feature type="non-terminal residue" evidence="1">
    <location>
        <position position="97"/>
    </location>
</feature>
<comment type="caution">
    <text evidence="1">The sequence shown here is derived from an EMBL/GenBank/DDBJ whole genome shotgun (WGS) entry which is preliminary data.</text>
</comment>
<name>A0A7C3FY00_9PROT</name>
<organism evidence="1">
    <name type="scientific">Hellea balneolensis</name>
    <dbReference type="NCBI Taxonomy" id="287478"/>
    <lineage>
        <taxon>Bacteria</taxon>
        <taxon>Pseudomonadati</taxon>
        <taxon>Pseudomonadota</taxon>
        <taxon>Alphaproteobacteria</taxon>
        <taxon>Maricaulales</taxon>
        <taxon>Robiginitomaculaceae</taxon>
        <taxon>Hellea</taxon>
    </lineage>
</organism>
<reference evidence="1" key="1">
    <citation type="journal article" date="2020" name="mSystems">
        <title>Genome- and Community-Level Interaction Insights into Carbon Utilization and Element Cycling Functions of Hydrothermarchaeota in Hydrothermal Sediment.</title>
        <authorList>
            <person name="Zhou Z."/>
            <person name="Liu Y."/>
            <person name="Xu W."/>
            <person name="Pan J."/>
            <person name="Luo Z.H."/>
            <person name="Li M."/>
        </authorList>
    </citation>
    <scope>NUCLEOTIDE SEQUENCE [LARGE SCALE GENOMIC DNA]</scope>
    <source>
        <strain evidence="1">HyVt-489</strain>
    </source>
</reference>
<dbReference type="Proteomes" id="UP000886042">
    <property type="component" value="Unassembled WGS sequence"/>
</dbReference>
<dbReference type="AlphaFoldDB" id="A0A7C3FY00"/>